<organism evidence="2 3">
    <name type="scientific">Frigidibacter albus</name>
    <dbReference type="NCBI Taxonomy" id="1465486"/>
    <lineage>
        <taxon>Bacteria</taxon>
        <taxon>Pseudomonadati</taxon>
        <taxon>Pseudomonadota</taxon>
        <taxon>Alphaproteobacteria</taxon>
        <taxon>Rhodobacterales</taxon>
        <taxon>Paracoccaceae</taxon>
        <taxon>Frigidibacter</taxon>
    </lineage>
</organism>
<proteinExistence type="predicted"/>
<feature type="chain" id="PRO_5027119663" description="Porin" evidence="1">
    <location>
        <begin position="22"/>
        <end position="351"/>
    </location>
</feature>
<dbReference type="Gene3D" id="2.40.160.10">
    <property type="entry name" value="Porin"/>
    <property type="match status" value="1"/>
</dbReference>
<accession>A0A6L8VII2</accession>
<dbReference type="EMBL" id="WWNR01000004">
    <property type="protein sequence ID" value="MZQ89139.1"/>
    <property type="molecule type" value="Genomic_DNA"/>
</dbReference>
<evidence type="ECO:0000313" key="2">
    <source>
        <dbReference type="EMBL" id="MZQ89139.1"/>
    </source>
</evidence>
<dbReference type="AlphaFoldDB" id="A0A6L8VII2"/>
<keyword evidence="1" id="KW-0732">Signal</keyword>
<protein>
    <recommendedName>
        <fullName evidence="4">Porin</fullName>
    </recommendedName>
</protein>
<evidence type="ECO:0000256" key="1">
    <source>
        <dbReference type="SAM" id="SignalP"/>
    </source>
</evidence>
<gene>
    <name evidence="2" type="ORF">GS660_08505</name>
</gene>
<keyword evidence="3" id="KW-1185">Reference proteome</keyword>
<comment type="caution">
    <text evidence="2">The sequence shown here is derived from an EMBL/GenBank/DDBJ whole genome shotgun (WGS) entry which is preliminary data.</text>
</comment>
<dbReference type="SUPFAM" id="SSF56935">
    <property type="entry name" value="Porins"/>
    <property type="match status" value="1"/>
</dbReference>
<name>A0A6L8VII2_9RHOB</name>
<sequence>MLTPILSRAPTLSAAALLVVAAPLAAQQITGYDPATGYQTGPGTGGYSDYSGTSTGSSFGNDSYSGNYGGGGGGFTTPNGFYLRGVVEAELLVNRKDDERILYGDISFGYAPTGGGIGADFGLVGYDTTTVDDLAVYGAVSFGLAGGRMQVGAPRAVLDDFMDIPPVGGSRFLDIGFGQPTSSFVSAYALTDGKTPYGLRYDTSMGALDLAGSVHQFGGDDVSAADLAAAYEFGAVTLSAGTEYVDGEGPSGFNMILGGKAEYGQMEGGLYYSTLRRPGDIEAWTAYGTWRPSEPISVTGSVVTAREAGDEATLYGLSAEYTIPQGAYVQGGILDGDGERTTYDVSVGWKF</sequence>
<dbReference type="InterPro" id="IPR023614">
    <property type="entry name" value="Porin_dom_sf"/>
</dbReference>
<evidence type="ECO:0000313" key="3">
    <source>
        <dbReference type="Proteomes" id="UP000477083"/>
    </source>
</evidence>
<dbReference type="Proteomes" id="UP000477083">
    <property type="component" value="Unassembled WGS sequence"/>
</dbReference>
<feature type="signal peptide" evidence="1">
    <location>
        <begin position="1"/>
        <end position="21"/>
    </location>
</feature>
<reference evidence="2 3" key="1">
    <citation type="submission" date="2020-01" db="EMBL/GenBank/DDBJ databases">
        <title>Frigidibacter albus SP32T (=CGMCC 1.13995T).</title>
        <authorList>
            <person name="Liao X."/>
        </authorList>
    </citation>
    <scope>NUCLEOTIDE SEQUENCE [LARGE SCALE GENOMIC DNA]</scope>
    <source>
        <strain evidence="2 3">SP32</strain>
    </source>
</reference>
<dbReference type="RefSeq" id="WP_161345414.1">
    <property type="nucleotide sequence ID" value="NZ_BMGW01000004.1"/>
</dbReference>
<evidence type="ECO:0008006" key="4">
    <source>
        <dbReference type="Google" id="ProtNLM"/>
    </source>
</evidence>
<dbReference type="OrthoDB" id="7840865at2"/>